<sequence>MKNDPDFYIGWQDTAPPASARVVRWVVVGLCMLVPLLAGVLVGQQRGFSTAVFEYGQPTTLTGQLIRYPVPFLRISVKNSPASAPRFERVLLIGYGKHGADSTLDSLERKYGSLSGKQLTIRGTSIHYDNHAALELTDGVGALLRVLTPKNLPAAPPVQLLGPVTAQGEIVDPKCFLGVMKPGDGRPHRSCAVRCIAGGIPPLFWVRNPIGRETAYLLTGPSGEPINGQVLNNVGQLIRLTGQVEQADNWLIMKLETGQLAIIRLDVRSQIALCR</sequence>
<keyword evidence="3" id="KW-1185">Reference proteome</keyword>
<reference evidence="2 3" key="1">
    <citation type="submission" date="2021-03" db="EMBL/GenBank/DDBJ databases">
        <title>Fibrella sp. HMF5036 genome sequencing and assembly.</title>
        <authorList>
            <person name="Kang H."/>
            <person name="Kim H."/>
            <person name="Bae S."/>
            <person name="Joh K."/>
        </authorList>
    </citation>
    <scope>NUCLEOTIDE SEQUENCE [LARGE SCALE GENOMIC DNA]</scope>
    <source>
        <strain evidence="2 3">HMF5036</strain>
    </source>
</reference>
<keyword evidence="1" id="KW-1133">Transmembrane helix</keyword>
<evidence type="ECO:0000256" key="1">
    <source>
        <dbReference type="SAM" id="Phobius"/>
    </source>
</evidence>
<dbReference type="Proteomes" id="UP000664795">
    <property type="component" value="Unassembled WGS sequence"/>
</dbReference>
<dbReference type="AlphaFoldDB" id="A0A939JWV8"/>
<protein>
    <submittedName>
        <fullName evidence="2">Uncharacterized protein</fullName>
    </submittedName>
</protein>
<evidence type="ECO:0000313" key="2">
    <source>
        <dbReference type="EMBL" id="MBO0932317.1"/>
    </source>
</evidence>
<gene>
    <name evidence="2" type="ORF">J2I48_15000</name>
</gene>
<evidence type="ECO:0000313" key="3">
    <source>
        <dbReference type="Proteomes" id="UP000664795"/>
    </source>
</evidence>
<dbReference type="RefSeq" id="WP_207336281.1">
    <property type="nucleotide sequence ID" value="NZ_JAFMYU010000011.1"/>
</dbReference>
<proteinExistence type="predicted"/>
<dbReference type="EMBL" id="JAFMYU010000011">
    <property type="protein sequence ID" value="MBO0932317.1"/>
    <property type="molecule type" value="Genomic_DNA"/>
</dbReference>
<name>A0A939JWV8_9BACT</name>
<feature type="transmembrane region" description="Helical" evidence="1">
    <location>
        <begin position="22"/>
        <end position="42"/>
    </location>
</feature>
<keyword evidence="1" id="KW-0472">Membrane</keyword>
<keyword evidence="1" id="KW-0812">Transmembrane</keyword>
<accession>A0A939JWV8</accession>
<comment type="caution">
    <text evidence="2">The sequence shown here is derived from an EMBL/GenBank/DDBJ whole genome shotgun (WGS) entry which is preliminary data.</text>
</comment>
<organism evidence="2 3">
    <name type="scientific">Fibrella aquatilis</name>
    <dbReference type="NCBI Taxonomy" id="2817059"/>
    <lineage>
        <taxon>Bacteria</taxon>
        <taxon>Pseudomonadati</taxon>
        <taxon>Bacteroidota</taxon>
        <taxon>Cytophagia</taxon>
        <taxon>Cytophagales</taxon>
        <taxon>Spirosomataceae</taxon>
        <taxon>Fibrella</taxon>
    </lineage>
</organism>